<dbReference type="EMBL" id="JABKAU010000082">
    <property type="protein sequence ID" value="NVO33504.1"/>
    <property type="molecule type" value="Genomic_DNA"/>
</dbReference>
<evidence type="ECO:0000313" key="2">
    <source>
        <dbReference type="Proteomes" id="UP000565521"/>
    </source>
</evidence>
<dbReference type="RefSeq" id="WP_176910310.1">
    <property type="nucleotide sequence ID" value="NZ_JABKAU010000082.1"/>
</dbReference>
<organism evidence="1 2">
    <name type="scientific">Hymenobacter lapidiphilus</name>
    <dbReference type="NCBI Taxonomy" id="2608003"/>
    <lineage>
        <taxon>Bacteria</taxon>
        <taxon>Pseudomonadati</taxon>
        <taxon>Bacteroidota</taxon>
        <taxon>Cytophagia</taxon>
        <taxon>Cytophagales</taxon>
        <taxon>Hymenobacteraceae</taxon>
        <taxon>Hymenobacter</taxon>
    </lineage>
</organism>
<gene>
    <name evidence="1" type="ORF">HW554_20085</name>
</gene>
<comment type="caution">
    <text evidence="1">The sequence shown here is derived from an EMBL/GenBank/DDBJ whole genome shotgun (WGS) entry which is preliminary data.</text>
</comment>
<name>A0A7Y7PT06_9BACT</name>
<sequence length="85" mass="8956">MQTVFSSAEPFLPFGALSIDKTRYAFFGLSDSAGNTGAQWLDESGKANHFTTPAPFALVADSSGQTVFRASDESGAFFNTPLASP</sequence>
<proteinExistence type="predicted"/>
<protein>
    <submittedName>
        <fullName evidence="1">Uncharacterized protein</fullName>
    </submittedName>
</protein>
<accession>A0A7Y7PT06</accession>
<dbReference type="AlphaFoldDB" id="A0A7Y7PT06"/>
<dbReference type="Proteomes" id="UP000565521">
    <property type="component" value="Unassembled WGS sequence"/>
</dbReference>
<feature type="non-terminal residue" evidence="1">
    <location>
        <position position="85"/>
    </location>
</feature>
<evidence type="ECO:0000313" key="1">
    <source>
        <dbReference type="EMBL" id="NVO33504.1"/>
    </source>
</evidence>
<keyword evidence="2" id="KW-1185">Reference proteome</keyword>
<reference evidence="1 2" key="1">
    <citation type="submission" date="2020-05" db="EMBL/GenBank/DDBJ databases">
        <title>Hymenobacter terrestris sp. nov. and Hymenobacter lapidiphilus sp. nov., isolated from regoliths in Antarctica.</title>
        <authorList>
            <person name="Sedlacek I."/>
            <person name="Pantucek R."/>
            <person name="Zeman M."/>
            <person name="Holochova P."/>
            <person name="Kralova S."/>
            <person name="Stankova E."/>
            <person name="Sedo O."/>
            <person name="Micenkova L."/>
            <person name="Svec P."/>
            <person name="Gupta V."/>
            <person name="Sood U."/>
            <person name="Korpole U.S."/>
            <person name="Lal R."/>
        </authorList>
    </citation>
    <scope>NUCLEOTIDE SEQUENCE [LARGE SCALE GENOMIC DNA]</scope>
    <source>
        <strain evidence="1 2">P5342</strain>
    </source>
</reference>